<dbReference type="InterPro" id="IPR050953">
    <property type="entry name" value="N4_N6_ade-DNA_methylase"/>
</dbReference>
<dbReference type="SUPFAM" id="SSF53335">
    <property type="entry name" value="S-adenosyl-L-methionine-dependent methyltransferases"/>
    <property type="match status" value="1"/>
</dbReference>
<evidence type="ECO:0000256" key="5">
    <source>
        <dbReference type="ARBA" id="ARBA00022747"/>
    </source>
</evidence>
<evidence type="ECO:0000256" key="7">
    <source>
        <dbReference type="ARBA" id="ARBA00047942"/>
    </source>
</evidence>
<keyword evidence="11" id="KW-1185">Reference proteome</keyword>
<dbReference type="EMBL" id="AGRW01000054">
    <property type="protein sequence ID" value="EIC00638.1"/>
    <property type="molecule type" value="Genomic_DNA"/>
</dbReference>
<gene>
    <name evidence="10" type="ORF">TresaDRAFT_0111</name>
</gene>
<dbReference type="GO" id="GO:0009307">
    <property type="term" value="P:DNA restriction-modification system"/>
    <property type="evidence" value="ECO:0007669"/>
    <property type="project" value="UniProtKB-KW"/>
</dbReference>
<dbReference type="GO" id="GO:0009007">
    <property type="term" value="F:site-specific DNA-methyltransferase (adenine-specific) activity"/>
    <property type="evidence" value="ECO:0007669"/>
    <property type="project" value="UniProtKB-EC"/>
</dbReference>
<dbReference type="GO" id="GO:0003677">
    <property type="term" value="F:DNA binding"/>
    <property type="evidence" value="ECO:0007669"/>
    <property type="project" value="UniProtKB-KW"/>
</dbReference>
<accession>H7EP05</accession>
<keyword evidence="3" id="KW-0808">Transferase</keyword>
<keyword evidence="4" id="KW-0949">S-adenosyl-L-methionine</keyword>
<dbReference type="InterPro" id="IPR029063">
    <property type="entry name" value="SAM-dependent_MTases_sf"/>
</dbReference>
<dbReference type="InterPro" id="IPR025931">
    <property type="entry name" value="TaqI_C"/>
</dbReference>
<dbReference type="GO" id="GO:0032259">
    <property type="term" value="P:methylation"/>
    <property type="evidence" value="ECO:0007669"/>
    <property type="project" value="UniProtKB-KW"/>
</dbReference>
<dbReference type="Pfam" id="PF12950">
    <property type="entry name" value="TaqI_C"/>
    <property type="match status" value="1"/>
</dbReference>
<dbReference type="Proteomes" id="UP000003571">
    <property type="component" value="Unassembled WGS sequence"/>
</dbReference>
<dbReference type="InterPro" id="IPR011639">
    <property type="entry name" value="MethylTrfase_TaqI-like_dom"/>
</dbReference>
<evidence type="ECO:0000256" key="6">
    <source>
        <dbReference type="ARBA" id="ARBA00023125"/>
    </source>
</evidence>
<dbReference type="PATRIC" id="fig|907348.3.peg.2694"/>
<comment type="caution">
    <text evidence="10">The sequence shown here is derived from an EMBL/GenBank/DDBJ whole genome shotgun (WGS) entry which is preliminary data.</text>
</comment>
<dbReference type="SUPFAM" id="SSF116734">
    <property type="entry name" value="DNA methylase specificity domain"/>
    <property type="match status" value="1"/>
</dbReference>
<dbReference type="PANTHER" id="PTHR33841:SF1">
    <property type="entry name" value="DNA METHYLTRANSFERASE A"/>
    <property type="match status" value="1"/>
</dbReference>
<comment type="catalytic activity">
    <reaction evidence="7">
        <text>a 2'-deoxyadenosine in DNA + S-adenosyl-L-methionine = an N(6)-methyl-2'-deoxyadenosine in DNA + S-adenosyl-L-homocysteine + H(+)</text>
        <dbReference type="Rhea" id="RHEA:15197"/>
        <dbReference type="Rhea" id="RHEA-COMP:12418"/>
        <dbReference type="Rhea" id="RHEA-COMP:12419"/>
        <dbReference type="ChEBI" id="CHEBI:15378"/>
        <dbReference type="ChEBI" id="CHEBI:57856"/>
        <dbReference type="ChEBI" id="CHEBI:59789"/>
        <dbReference type="ChEBI" id="CHEBI:90615"/>
        <dbReference type="ChEBI" id="CHEBI:90616"/>
        <dbReference type="EC" id="2.1.1.72"/>
    </reaction>
</comment>
<evidence type="ECO:0000259" key="9">
    <source>
        <dbReference type="Pfam" id="PF12950"/>
    </source>
</evidence>
<evidence type="ECO:0000313" key="10">
    <source>
        <dbReference type="EMBL" id="EIC00638.1"/>
    </source>
</evidence>
<feature type="domain" description="TaqI-like C-terminal specificity" evidence="9">
    <location>
        <begin position="164"/>
        <end position="267"/>
    </location>
</feature>
<dbReference type="Gene3D" id="1.10.287.1120">
    <property type="entry name" value="Bipartite methylase S protein"/>
    <property type="match status" value="1"/>
</dbReference>
<dbReference type="STRING" id="907348.TresaDRAFT_0111"/>
<evidence type="ECO:0000256" key="2">
    <source>
        <dbReference type="ARBA" id="ARBA00022603"/>
    </source>
</evidence>
<evidence type="ECO:0000256" key="4">
    <source>
        <dbReference type="ARBA" id="ARBA00022691"/>
    </source>
</evidence>
<dbReference type="PANTHER" id="PTHR33841">
    <property type="entry name" value="DNA METHYLTRANSFERASE YEEA-RELATED"/>
    <property type="match status" value="1"/>
</dbReference>
<keyword evidence="6" id="KW-0238">DNA-binding</keyword>
<dbReference type="Pfam" id="PF07669">
    <property type="entry name" value="Eco57I"/>
    <property type="match status" value="1"/>
</dbReference>
<name>H7EP05_9SPIR</name>
<protein>
    <recommendedName>
        <fullName evidence="1">site-specific DNA-methyltransferase (adenine-specific)</fullName>
        <ecNumber evidence="1">2.1.1.72</ecNumber>
    </recommendedName>
</protein>
<organism evidence="10 11">
    <name type="scientific">Treponema saccharophilum DSM 2985</name>
    <dbReference type="NCBI Taxonomy" id="907348"/>
    <lineage>
        <taxon>Bacteria</taxon>
        <taxon>Pseudomonadati</taxon>
        <taxon>Spirochaetota</taxon>
        <taxon>Spirochaetia</taxon>
        <taxon>Spirochaetales</taxon>
        <taxon>Treponemataceae</taxon>
        <taxon>Treponema</taxon>
    </lineage>
</organism>
<evidence type="ECO:0000256" key="3">
    <source>
        <dbReference type="ARBA" id="ARBA00022679"/>
    </source>
</evidence>
<dbReference type="AlphaFoldDB" id="H7EP05"/>
<evidence type="ECO:0000256" key="1">
    <source>
        <dbReference type="ARBA" id="ARBA00011900"/>
    </source>
</evidence>
<keyword evidence="2" id="KW-0489">Methyltransferase</keyword>
<dbReference type="EC" id="2.1.1.72" evidence="1"/>
<evidence type="ECO:0000259" key="8">
    <source>
        <dbReference type="Pfam" id="PF07669"/>
    </source>
</evidence>
<dbReference type="Gene3D" id="3.90.220.20">
    <property type="entry name" value="DNA methylase specificity domains"/>
    <property type="match status" value="1"/>
</dbReference>
<sequence>MYLLFIEQGMNILNKKGHLCFINPIRFFNADYGFGCRKLLAENYTLKYVLDISQLPVFQNAMTYPCILLVQKIKGSEIVYQKLQNLSEIEDVQCVKKIFTNYADILSDPDFKFIVDVTQELRSLIKKINSHSENISSLFDIARGLPNTKVDFAGNKYRAVKSTNVRKYFIEGELKTINTDFADIFSQEMIIMPRTVEYLQSMIKEKDIVCLDRIYYLIPTQKVNLKFVLGILNSRLTNFWFEFYYKTTKVQGNYFDLNGNQIGSIPLPNTSAEQQKPIIDLVDKILAAKKADSTADTAEMEREIDEKVYALYGLTAEEIAVVKGKTDCAL</sequence>
<feature type="domain" description="Type II methyltransferase M.TaqI-like" evidence="8">
    <location>
        <begin position="1"/>
        <end position="58"/>
    </location>
</feature>
<reference evidence="10 11" key="1">
    <citation type="submission" date="2011-09" db="EMBL/GenBank/DDBJ databases">
        <title>The draft genome of Treponema saccharophilum DSM 2985.</title>
        <authorList>
            <consortium name="US DOE Joint Genome Institute (JGI-PGF)"/>
            <person name="Lucas S."/>
            <person name="Copeland A."/>
            <person name="Lapidus A."/>
            <person name="Glavina del Rio T."/>
            <person name="Dalin E."/>
            <person name="Tice H."/>
            <person name="Bruce D."/>
            <person name="Goodwin L."/>
            <person name="Pitluck S."/>
            <person name="Peters L."/>
            <person name="Kyrpides N."/>
            <person name="Mavromatis K."/>
            <person name="Ivanova N."/>
            <person name="Markowitz V."/>
            <person name="Cheng J.-F."/>
            <person name="Hugenholtz P."/>
            <person name="Woyke T."/>
            <person name="Wu D."/>
            <person name="Gronow S."/>
            <person name="Wellnitz S."/>
            <person name="Brambilla E."/>
            <person name="Klenk H.-P."/>
            <person name="Eisen J.A."/>
        </authorList>
    </citation>
    <scope>NUCLEOTIDE SEQUENCE [LARGE SCALE GENOMIC DNA]</scope>
    <source>
        <strain evidence="10 11">DSM 2985</strain>
    </source>
</reference>
<evidence type="ECO:0000313" key="11">
    <source>
        <dbReference type="Proteomes" id="UP000003571"/>
    </source>
</evidence>
<proteinExistence type="predicted"/>
<dbReference type="eggNOG" id="COG0827">
    <property type="taxonomic scope" value="Bacteria"/>
</dbReference>
<dbReference type="Gene3D" id="3.40.50.150">
    <property type="entry name" value="Vaccinia Virus protein VP39"/>
    <property type="match status" value="1"/>
</dbReference>
<dbReference type="InterPro" id="IPR044946">
    <property type="entry name" value="Restrct_endonuc_typeI_TRD_sf"/>
</dbReference>
<keyword evidence="5" id="KW-0680">Restriction system</keyword>